<comment type="caution">
    <text evidence="13">Lacks conserved residue(s) required for the propagation of feature annotation.</text>
</comment>
<evidence type="ECO:0000256" key="12">
    <source>
        <dbReference type="ARBA" id="ARBA00049985"/>
    </source>
</evidence>
<feature type="region of interest" description="Disordered" evidence="14">
    <location>
        <begin position="311"/>
        <end position="345"/>
    </location>
</feature>
<feature type="transmembrane region" description="Helical" evidence="13">
    <location>
        <begin position="405"/>
        <end position="431"/>
    </location>
</feature>
<reference evidence="17 18" key="1">
    <citation type="submission" date="2018-03" db="EMBL/GenBank/DDBJ databases">
        <title>Genomic Encyclopedia of Type Strains, Phase III (KMG-III): the genomes of soil and plant-associated and newly described type strains.</title>
        <authorList>
            <person name="Whitman W."/>
        </authorList>
    </citation>
    <scope>NUCLEOTIDE SEQUENCE [LARGE SCALE GENOMIC DNA]</scope>
    <source>
        <strain evidence="17 18">CGMCC 4.7104</strain>
    </source>
</reference>
<evidence type="ECO:0000256" key="10">
    <source>
        <dbReference type="ARBA" id="ARBA00023136"/>
    </source>
</evidence>
<dbReference type="Gene3D" id="3.40.50.300">
    <property type="entry name" value="P-loop containing nucleotide triphosphate hydrolases"/>
    <property type="match status" value="1"/>
</dbReference>
<dbReference type="PANTHER" id="PTHR42711:SF19">
    <property type="entry name" value="DOXORUBICIN RESISTANCE ATP-BINDING PROTEIN DRRA"/>
    <property type="match status" value="1"/>
</dbReference>
<comment type="caution">
    <text evidence="17">The sequence shown here is derived from an EMBL/GenBank/DDBJ whole genome shotgun (WGS) entry which is preliminary data.</text>
</comment>
<dbReference type="InterPro" id="IPR050763">
    <property type="entry name" value="ABC_transporter_ATP-binding"/>
</dbReference>
<proteinExistence type="inferred from homology"/>
<evidence type="ECO:0000256" key="9">
    <source>
        <dbReference type="ARBA" id="ARBA00022989"/>
    </source>
</evidence>
<protein>
    <recommendedName>
        <fullName evidence="13">Transport permease protein</fullName>
    </recommendedName>
</protein>
<evidence type="ECO:0000256" key="6">
    <source>
        <dbReference type="ARBA" id="ARBA00022741"/>
    </source>
</evidence>
<evidence type="ECO:0000313" key="18">
    <source>
        <dbReference type="Proteomes" id="UP000238312"/>
    </source>
</evidence>
<evidence type="ECO:0000256" key="3">
    <source>
        <dbReference type="ARBA" id="ARBA00022448"/>
    </source>
</evidence>
<dbReference type="InterPro" id="IPR005894">
    <property type="entry name" value="DrrA"/>
</dbReference>
<dbReference type="PROSITE" id="PS00211">
    <property type="entry name" value="ABC_TRANSPORTER_1"/>
    <property type="match status" value="1"/>
</dbReference>
<dbReference type="GO" id="GO:0140359">
    <property type="term" value="F:ABC-type transporter activity"/>
    <property type="evidence" value="ECO:0007669"/>
    <property type="project" value="InterPro"/>
</dbReference>
<dbReference type="Pfam" id="PF00005">
    <property type="entry name" value="ABC_tran"/>
    <property type="match status" value="1"/>
</dbReference>
<dbReference type="GO" id="GO:0016887">
    <property type="term" value="F:ATP hydrolysis activity"/>
    <property type="evidence" value="ECO:0007669"/>
    <property type="project" value="InterPro"/>
</dbReference>
<evidence type="ECO:0000256" key="8">
    <source>
        <dbReference type="ARBA" id="ARBA00022967"/>
    </source>
</evidence>
<evidence type="ECO:0000256" key="1">
    <source>
        <dbReference type="ARBA" id="ARBA00004141"/>
    </source>
</evidence>
<evidence type="ECO:0000256" key="5">
    <source>
        <dbReference type="ARBA" id="ARBA00022692"/>
    </source>
</evidence>
<keyword evidence="6" id="KW-0547">Nucleotide-binding</keyword>
<feature type="transmembrane region" description="Helical" evidence="13">
    <location>
        <begin position="379"/>
        <end position="399"/>
    </location>
</feature>
<comment type="similarity">
    <text evidence="12">Belongs to the ABC transporter superfamily. Drug exporter-1 (DrugE1) (TC 3.A.1.105) family.</text>
</comment>
<keyword evidence="18" id="KW-1185">Reference proteome</keyword>
<evidence type="ECO:0000256" key="14">
    <source>
        <dbReference type="SAM" id="MobiDB-lite"/>
    </source>
</evidence>
<dbReference type="InterPro" id="IPR003593">
    <property type="entry name" value="AAA+_ATPase"/>
</dbReference>
<dbReference type="GO" id="GO:1900753">
    <property type="term" value="P:doxorubicin transport"/>
    <property type="evidence" value="ECO:0007669"/>
    <property type="project" value="InterPro"/>
</dbReference>
<dbReference type="Pfam" id="PF13732">
    <property type="entry name" value="DrrA1-3_C"/>
    <property type="match status" value="1"/>
</dbReference>
<dbReference type="PANTHER" id="PTHR42711">
    <property type="entry name" value="ABC TRANSPORTER ATP-BINDING PROTEIN"/>
    <property type="match status" value="1"/>
</dbReference>
<dbReference type="PROSITE" id="PS50893">
    <property type="entry name" value="ABC_TRANSPORTER_2"/>
    <property type="match status" value="1"/>
</dbReference>
<organism evidence="17 18">
    <name type="scientific">Nonomuraea fuscirosea</name>
    <dbReference type="NCBI Taxonomy" id="1291556"/>
    <lineage>
        <taxon>Bacteria</taxon>
        <taxon>Bacillati</taxon>
        <taxon>Actinomycetota</taxon>
        <taxon>Actinomycetes</taxon>
        <taxon>Streptosporangiales</taxon>
        <taxon>Streptosporangiaceae</taxon>
        <taxon>Nonomuraea</taxon>
    </lineage>
</organism>
<dbReference type="InterPro" id="IPR047817">
    <property type="entry name" value="ABC2_TM_bact-type"/>
</dbReference>
<dbReference type="FunFam" id="3.40.50.300:FF:000589">
    <property type="entry name" value="ABC transporter, ATP-binding subunit"/>
    <property type="match status" value="1"/>
</dbReference>
<evidence type="ECO:0000259" key="16">
    <source>
        <dbReference type="PROSITE" id="PS51012"/>
    </source>
</evidence>
<dbReference type="SMART" id="SM00382">
    <property type="entry name" value="AAA"/>
    <property type="match status" value="1"/>
</dbReference>
<keyword evidence="8" id="KW-1278">Translocase</keyword>
<keyword evidence="10 13" id="KW-0472">Membrane</keyword>
<dbReference type="InterPro" id="IPR027417">
    <property type="entry name" value="P-loop_NTPase"/>
</dbReference>
<keyword evidence="11" id="KW-0046">Antibiotic resistance</keyword>
<evidence type="ECO:0000256" key="13">
    <source>
        <dbReference type="RuleBase" id="RU361157"/>
    </source>
</evidence>
<dbReference type="Pfam" id="PF01061">
    <property type="entry name" value="ABC2_membrane"/>
    <property type="match status" value="1"/>
</dbReference>
<feature type="transmembrane region" description="Helical" evidence="13">
    <location>
        <begin position="576"/>
        <end position="595"/>
    </location>
</feature>
<dbReference type="NCBIfam" id="TIGR01188">
    <property type="entry name" value="drrA"/>
    <property type="match status" value="1"/>
</dbReference>
<dbReference type="InterPro" id="IPR025302">
    <property type="entry name" value="DrrA1/2-like_C"/>
</dbReference>
<dbReference type="GO" id="GO:0043215">
    <property type="term" value="P:daunorubicin transport"/>
    <property type="evidence" value="ECO:0007669"/>
    <property type="project" value="InterPro"/>
</dbReference>
<name>A0A2T0M4W9_9ACTN</name>
<feature type="compositionally biased region" description="Low complexity" evidence="14">
    <location>
        <begin position="311"/>
        <end position="326"/>
    </location>
</feature>
<dbReference type="InterPro" id="IPR003439">
    <property type="entry name" value="ABC_transporter-like_ATP-bd"/>
</dbReference>
<feature type="domain" description="ABC transporter" evidence="15">
    <location>
        <begin position="15"/>
        <end position="245"/>
    </location>
</feature>
<evidence type="ECO:0000256" key="7">
    <source>
        <dbReference type="ARBA" id="ARBA00022840"/>
    </source>
</evidence>
<dbReference type="AlphaFoldDB" id="A0A2T0M4W9"/>
<dbReference type="GO" id="GO:0046677">
    <property type="term" value="P:response to antibiotic"/>
    <property type="evidence" value="ECO:0007669"/>
    <property type="project" value="UniProtKB-KW"/>
</dbReference>
<keyword evidence="5 13" id="KW-0812">Transmembrane</keyword>
<dbReference type="SUPFAM" id="SSF52540">
    <property type="entry name" value="P-loop containing nucleoside triphosphate hydrolases"/>
    <property type="match status" value="1"/>
</dbReference>
<feature type="transmembrane region" description="Helical" evidence="13">
    <location>
        <begin position="489"/>
        <end position="511"/>
    </location>
</feature>
<evidence type="ECO:0000256" key="2">
    <source>
        <dbReference type="ARBA" id="ARBA00004413"/>
    </source>
</evidence>
<dbReference type="InterPro" id="IPR013525">
    <property type="entry name" value="ABC2_TM"/>
</dbReference>
<dbReference type="Proteomes" id="UP000238312">
    <property type="component" value="Unassembled WGS sequence"/>
</dbReference>
<evidence type="ECO:0000256" key="11">
    <source>
        <dbReference type="ARBA" id="ARBA00023251"/>
    </source>
</evidence>
<feature type="domain" description="ABC transmembrane type-2" evidence="16">
    <location>
        <begin position="374"/>
        <end position="601"/>
    </location>
</feature>
<feature type="transmembrane region" description="Helical" evidence="13">
    <location>
        <begin position="452"/>
        <end position="477"/>
    </location>
</feature>
<keyword evidence="3 13" id="KW-0813">Transport</keyword>
<evidence type="ECO:0000256" key="4">
    <source>
        <dbReference type="ARBA" id="ARBA00022475"/>
    </source>
</evidence>
<dbReference type="InterPro" id="IPR017871">
    <property type="entry name" value="ABC_transporter-like_CS"/>
</dbReference>
<evidence type="ECO:0000313" key="17">
    <source>
        <dbReference type="EMBL" id="PRX52068.1"/>
    </source>
</evidence>
<accession>A0A2T0M4W9</accession>
<evidence type="ECO:0000259" key="15">
    <source>
        <dbReference type="PROSITE" id="PS50893"/>
    </source>
</evidence>
<sequence>MPARPGTVTGMKYAIEAEGLVKRYGGKAALDGVDLAVRTGTVLGVLGPNGAGKTTAVRVLATLVVPDAGRAVVGGHDVVRRPARVRELIGLTGQYASVDEQLTGTQNLLLIGRLLGLSRAAARARAAALLARFGLEEAAGRPVGGYSGGMRRRVDLAASLVGEPRVLFLDEPTTGLDPHARGELWEVVKELTASGVTVLLTTQYLEEADQLADDLLVIDRGRVAASGTPAELKALAGGHRLDVRPLHAADLEKAERVLGVPAAGGLLSVPVHDLAVPPALLRRLDDAGVVLAEHALRLPSLDDVFLTLTGEPRTPAEETPAPTGEGRTPRILTGGPNSDRRDPDSDWRVPMITALSQGLTLAWRSLIPLKNNPGQFAGLLFQPVFMIVIFVYLFGGAAGGDRADAVAYMLPGVLVQVALMATISTGMNLATDIGNGVFDRFRTMPIARSAPLTGRVLADLLTLLITVAMSLAVGYAVGFRVTTDPFSALAGIGLVLVMALALSWGSAWIGLVAKSVTSMQGMATAVLLPLTFGSSAFVPAGDMPGWLSWWMGANPVSHLAGAVRGLLGGGLEAADVGITLGWTAALLVLFVPLALRAYNRRIR</sequence>
<dbReference type="GO" id="GO:0005524">
    <property type="term" value="F:ATP binding"/>
    <property type="evidence" value="ECO:0007669"/>
    <property type="project" value="UniProtKB-KW"/>
</dbReference>
<gene>
    <name evidence="17" type="ORF">B0I32_13378</name>
</gene>
<keyword evidence="4 13" id="KW-1003">Cell membrane</keyword>
<dbReference type="EMBL" id="PVNG01000033">
    <property type="protein sequence ID" value="PRX52068.1"/>
    <property type="molecule type" value="Genomic_DNA"/>
</dbReference>
<keyword evidence="9 13" id="KW-1133">Transmembrane helix</keyword>
<comment type="similarity">
    <text evidence="13">Belongs to the ABC-2 integral membrane protein family.</text>
</comment>
<dbReference type="PROSITE" id="PS51012">
    <property type="entry name" value="ABC_TM2"/>
    <property type="match status" value="1"/>
</dbReference>
<comment type="subcellular location">
    <subcellularLocation>
        <location evidence="13">Cell membrane</location>
        <topology evidence="13">Multi-pass membrane protein</topology>
    </subcellularLocation>
    <subcellularLocation>
        <location evidence="2">Cell membrane</location>
        <topology evidence="2">Peripheral membrane protein</topology>
        <orientation evidence="2">Cytoplasmic side</orientation>
    </subcellularLocation>
    <subcellularLocation>
        <location evidence="1">Membrane</location>
        <topology evidence="1">Multi-pass membrane protein</topology>
    </subcellularLocation>
</comment>
<keyword evidence="7 17" id="KW-0067">ATP-binding</keyword>
<dbReference type="GO" id="GO:0005886">
    <property type="term" value="C:plasma membrane"/>
    <property type="evidence" value="ECO:0007669"/>
    <property type="project" value="UniProtKB-SubCell"/>
</dbReference>